<evidence type="ECO:0000313" key="3">
    <source>
        <dbReference type="Proteomes" id="UP001589834"/>
    </source>
</evidence>
<reference evidence="2 3" key="1">
    <citation type="submission" date="2024-09" db="EMBL/GenBank/DDBJ databases">
        <authorList>
            <person name="Sun Q."/>
            <person name="Mori K."/>
        </authorList>
    </citation>
    <scope>NUCLEOTIDE SEQUENCE [LARGE SCALE GENOMIC DNA]</scope>
    <source>
        <strain evidence="2 3">NCAIM B.02336</strain>
    </source>
</reference>
<comment type="caution">
    <text evidence="2">The sequence shown here is derived from an EMBL/GenBank/DDBJ whole genome shotgun (WGS) entry which is preliminary data.</text>
</comment>
<gene>
    <name evidence="2" type="ORF">ACFFGG_11560</name>
</gene>
<keyword evidence="3" id="KW-1185">Reference proteome</keyword>
<evidence type="ECO:0000256" key="1">
    <source>
        <dbReference type="SAM" id="Coils"/>
    </source>
</evidence>
<proteinExistence type="predicted"/>
<evidence type="ECO:0008006" key="4">
    <source>
        <dbReference type="Google" id="ProtNLM"/>
    </source>
</evidence>
<dbReference type="RefSeq" id="WP_377483217.1">
    <property type="nucleotide sequence ID" value="NZ_JBHLTN010000021.1"/>
</dbReference>
<accession>A0ABV6PTN1</accession>
<feature type="coiled-coil region" evidence="1">
    <location>
        <begin position="48"/>
        <end position="82"/>
    </location>
</feature>
<protein>
    <recommendedName>
        <fullName evidence="4">DUF2514 family protein</fullName>
    </recommendedName>
</protein>
<dbReference type="EMBL" id="JBHLTN010000021">
    <property type="protein sequence ID" value="MFC0593196.1"/>
    <property type="molecule type" value="Genomic_DNA"/>
</dbReference>
<keyword evidence="1" id="KW-0175">Coiled coil</keyword>
<dbReference type="Proteomes" id="UP001589834">
    <property type="component" value="Unassembled WGS sequence"/>
</dbReference>
<evidence type="ECO:0000313" key="2">
    <source>
        <dbReference type="EMBL" id="MFC0593196.1"/>
    </source>
</evidence>
<organism evidence="2 3">
    <name type="scientific">Ottowia pentelensis</name>
    <dbReference type="NCBI Taxonomy" id="511108"/>
    <lineage>
        <taxon>Bacteria</taxon>
        <taxon>Pseudomonadati</taxon>
        <taxon>Pseudomonadota</taxon>
        <taxon>Betaproteobacteria</taxon>
        <taxon>Burkholderiales</taxon>
        <taxon>Comamonadaceae</taxon>
        <taxon>Ottowia</taxon>
    </lineage>
</organism>
<name>A0ABV6PTN1_9BURK</name>
<sequence length="184" mass="19363">MGLVNVVAGLALAAVAMFGITSCQEHYREQGRVAVRAEWIEADKARELRETAATLAREKSERAKEQRQTQEAEANALAATQREAALRDRLDTVVRSHDGLQRELARANAASGDRRAAGTCPAADAEADAAATARGVLGACADRYRAMAADAAGLASQVVGLQDHVLVLQPAARALLTPAPEALP</sequence>